<feature type="compositionally biased region" description="Acidic residues" evidence="1">
    <location>
        <begin position="8"/>
        <end position="18"/>
    </location>
</feature>
<evidence type="ECO:0000313" key="2">
    <source>
        <dbReference type="EMBL" id="EPS96455.1"/>
    </source>
</evidence>
<dbReference type="Proteomes" id="UP000015241">
    <property type="component" value="Unassembled WGS sequence"/>
</dbReference>
<feature type="non-terminal residue" evidence="2">
    <location>
        <position position="1"/>
    </location>
</feature>
<organism evidence="2 3">
    <name type="scientific">Fomitopsis schrenkii</name>
    <name type="common">Brown rot fungus</name>
    <dbReference type="NCBI Taxonomy" id="2126942"/>
    <lineage>
        <taxon>Eukaryota</taxon>
        <taxon>Fungi</taxon>
        <taxon>Dikarya</taxon>
        <taxon>Basidiomycota</taxon>
        <taxon>Agaricomycotina</taxon>
        <taxon>Agaricomycetes</taxon>
        <taxon>Polyporales</taxon>
        <taxon>Fomitopsis</taxon>
    </lineage>
</organism>
<reference evidence="2 3" key="1">
    <citation type="journal article" date="2012" name="Science">
        <title>The Paleozoic origin of enzymatic lignin decomposition reconstructed from 31 fungal genomes.</title>
        <authorList>
            <person name="Floudas D."/>
            <person name="Binder M."/>
            <person name="Riley R."/>
            <person name="Barry K."/>
            <person name="Blanchette R.A."/>
            <person name="Henrissat B."/>
            <person name="Martinez A.T."/>
            <person name="Otillar R."/>
            <person name="Spatafora J.W."/>
            <person name="Yadav J.S."/>
            <person name="Aerts A."/>
            <person name="Benoit I."/>
            <person name="Boyd A."/>
            <person name="Carlson A."/>
            <person name="Copeland A."/>
            <person name="Coutinho P.M."/>
            <person name="de Vries R.P."/>
            <person name="Ferreira P."/>
            <person name="Findley K."/>
            <person name="Foster B."/>
            <person name="Gaskell J."/>
            <person name="Glotzer D."/>
            <person name="Gorecki P."/>
            <person name="Heitman J."/>
            <person name="Hesse C."/>
            <person name="Hori C."/>
            <person name="Igarashi K."/>
            <person name="Jurgens J.A."/>
            <person name="Kallen N."/>
            <person name="Kersten P."/>
            <person name="Kohler A."/>
            <person name="Kuees U."/>
            <person name="Kumar T.K.A."/>
            <person name="Kuo A."/>
            <person name="LaButti K."/>
            <person name="Larrondo L.F."/>
            <person name="Lindquist E."/>
            <person name="Ling A."/>
            <person name="Lombard V."/>
            <person name="Lucas S."/>
            <person name="Lundell T."/>
            <person name="Martin R."/>
            <person name="McLaughlin D.J."/>
            <person name="Morgenstern I."/>
            <person name="Morin E."/>
            <person name="Murat C."/>
            <person name="Nagy L.G."/>
            <person name="Nolan M."/>
            <person name="Ohm R.A."/>
            <person name="Patyshakuliyeva A."/>
            <person name="Rokas A."/>
            <person name="Ruiz-Duenas F.J."/>
            <person name="Sabat G."/>
            <person name="Salamov A."/>
            <person name="Samejima M."/>
            <person name="Schmutz J."/>
            <person name="Slot J.C."/>
            <person name="St John F."/>
            <person name="Stenlid J."/>
            <person name="Sun H."/>
            <person name="Sun S."/>
            <person name="Syed K."/>
            <person name="Tsang A."/>
            <person name="Wiebenga A."/>
            <person name="Young D."/>
            <person name="Pisabarro A."/>
            <person name="Eastwood D.C."/>
            <person name="Martin F."/>
            <person name="Cullen D."/>
            <person name="Grigoriev I.V."/>
            <person name="Hibbett D.S."/>
        </authorList>
    </citation>
    <scope>NUCLEOTIDE SEQUENCE</scope>
    <source>
        <strain evidence="3">FP-58527</strain>
    </source>
</reference>
<dbReference type="EMBL" id="KE504188">
    <property type="protein sequence ID" value="EPS96455.1"/>
    <property type="molecule type" value="Genomic_DNA"/>
</dbReference>
<name>S8F3X1_FOMSC</name>
<evidence type="ECO:0000313" key="3">
    <source>
        <dbReference type="Proteomes" id="UP000015241"/>
    </source>
</evidence>
<sequence length="56" mass="6114">VQDLNGTLEEEEDLWDEATVDRELSVVPGVSSDDEDEIEGGKDRMPTSDLPAPEPS</sequence>
<feature type="region of interest" description="Disordered" evidence="1">
    <location>
        <begin position="1"/>
        <end position="56"/>
    </location>
</feature>
<accession>S8F3X1</accession>
<protein>
    <submittedName>
        <fullName evidence="2">Uncharacterized protein</fullName>
    </submittedName>
</protein>
<dbReference type="InParanoid" id="S8F3X1"/>
<gene>
    <name evidence="2" type="ORF">FOMPIDRAFT_1053250</name>
</gene>
<dbReference type="AlphaFoldDB" id="S8F3X1"/>
<proteinExistence type="predicted"/>
<keyword evidence="3" id="KW-1185">Reference proteome</keyword>
<dbReference type="HOGENOM" id="CLU_3019836_0_0_1"/>
<evidence type="ECO:0000256" key="1">
    <source>
        <dbReference type="SAM" id="MobiDB-lite"/>
    </source>
</evidence>